<dbReference type="EMBL" id="JAGHQL010000057">
    <property type="protein sequence ID" value="KAH0542282.1"/>
    <property type="molecule type" value="Genomic_DNA"/>
</dbReference>
<dbReference type="GO" id="GO:0003676">
    <property type="term" value="F:nucleic acid binding"/>
    <property type="evidence" value="ECO:0007669"/>
    <property type="project" value="InterPro"/>
</dbReference>
<dbReference type="SUPFAM" id="SSF53032">
    <property type="entry name" value="tRNA-intron endonuclease catalytic domain-like"/>
    <property type="match status" value="1"/>
</dbReference>
<evidence type="ECO:0000256" key="3">
    <source>
        <dbReference type="ARBA" id="ARBA00023239"/>
    </source>
</evidence>
<evidence type="ECO:0000256" key="5">
    <source>
        <dbReference type="PIRSR" id="PIRSR011789-1"/>
    </source>
</evidence>
<feature type="domain" description="tRNA intron endonuclease catalytic" evidence="8">
    <location>
        <begin position="339"/>
        <end position="433"/>
    </location>
</feature>
<feature type="active site" evidence="5">
    <location>
        <position position="369"/>
    </location>
</feature>
<dbReference type="GO" id="GO:0000213">
    <property type="term" value="F:tRNA-intron lyase activity"/>
    <property type="evidence" value="ECO:0007669"/>
    <property type="project" value="UniProtKB-UniRule"/>
</dbReference>
<accession>A0A9P8L3N8</accession>
<dbReference type="InterPro" id="IPR006676">
    <property type="entry name" value="tRNA_splic"/>
</dbReference>
<dbReference type="Proteomes" id="UP000698800">
    <property type="component" value="Unassembled WGS sequence"/>
</dbReference>
<evidence type="ECO:0000256" key="1">
    <source>
        <dbReference type="ARBA" id="ARBA00008078"/>
    </source>
</evidence>
<dbReference type="PANTHER" id="PTHR21227">
    <property type="entry name" value="TRNA-SPLICING ENDONUCLEASE SUBUNIT SEN2"/>
    <property type="match status" value="1"/>
</dbReference>
<feature type="active site" evidence="5">
    <location>
        <position position="377"/>
    </location>
</feature>
<evidence type="ECO:0000256" key="7">
    <source>
        <dbReference type="SAM" id="MobiDB-lite"/>
    </source>
</evidence>
<feature type="region of interest" description="Disordered" evidence="7">
    <location>
        <begin position="1"/>
        <end position="25"/>
    </location>
</feature>
<reference evidence="9" key="1">
    <citation type="submission" date="2021-03" db="EMBL/GenBank/DDBJ databases">
        <title>Comparative genomics and phylogenomic investigation of the class Geoglossomycetes provide insights into ecological specialization and systematics.</title>
        <authorList>
            <person name="Melie T."/>
            <person name="Pirro S."/>
            <person name="Miller A.N."/>
            <person name="Quandt A."/>
        </authorList>
    </citation>
    <scope>NUCLEOTIDE SEQUENCE</scope>
    <source>
        <strain evidence="9">GBOQ0MN5Z8</strain>
    </source>
</reference>
<keyword evidence="2 4" id="KW-0819">tRNA processing</keyword>
<comment type="function">
    <text evidence="4">Constitutes one of the two catalytic subunit of the tRNA-splicing endonuclease complex, a complex responsible for identification and cleavage of the splice sites in pre-tRNA. It cleaves pre-tRNA at the 5'- and 3'-splice sites to release the intron. The products are an intron and two tRNA half-molecules bearing 2',3'-cyclic phosphate and 5'-OH termini. There are no conserved sequences at the splice sites, but the intron is invariably located at the same site in the gene, placing the splice sites an invariant distance from the constant structural features of the tRNA body.</text>
</comment>
<dbReference type="GO" id="GO:0000214">
    <property type="term" value="C:tRNA-intron endonuclease complex"/>
    <property type="evidence" value="ECO:0007669"/>
    <property type="project" value="UniProtKB-UniRule"/>
</dbReference>
<dbReference type="InterPro" id="IPR006677">
    <property type="entry name" value="tRNA_intron_Endonuc_cat-like"/>
</dbReference>
<dbReference type="InterPro" id="IPR036167">
    <property type="entry name" value="tRNA_intron_Endo_cat-like_sf"/>
</dbReference>
<evidence type="ECO:0000256" key="4">
    <source>
        <dbReference type="PIRNR" id="PIRNR011789"/>
    </source>
</evidence>
<dbReference type="InterPro" id="IPR016589">
    <property type="entry name" value="tRNA_splic_SEN2"/>
</dbReference>
<feature type="coiled-coil region" evidence="6">
    <location>
        <begin position="133"/>
        <end position="169"/>
    </location>
</feature>
<comment type="similarity">
    <text evidence="1 4">Belongs to the tRNA-intron endonuclease family.</text>
</comment>
<feature type="active site" evidence="5">
    <location>
        <position position="426"/>
    </location>
</feature>
<gene>
    <name evidence="9" type="ORF">FGG08_003309</name>
</gene>
<dbReference type="EC" id="4.6.1.16" evidence="4"/>
<dbReference type="Gene3D" id="3.40.1350.10">
    <property type="match status" value="1"/>
</dbReference>
<keyword evidence="3 4" id="KW-0456">Lyase</keyword>
<comment type="caution">
    <text evidence="9">The sequence shown here is derived from an EMBL/GenBank/DDBJ whole genome shotgun (WGS) entry which is preliminary data.</text>
</comment>
<evidence type="ECO:0000313" key="9">
    <source>
        <dbReference type="EMBL" id="KAH0542282.1"/>
    </source>
</evidence>
<evidence type="ECO:0000256" key="6">
    <source>
        <dbReference type="SAM" id="Coils"/>
    </source>
</evidence>
<proteinExistence type="inferred from homology"/>
<dbReference type="CDD" id="cd22363">
    <property type="entry name" value="tRNA-intron_lyase_C"/>
    <property type="match status" value="1"/>
</dbReference>
<evidence type="ECO:0000259" key="8">
    <source>
        <dbReference type="Pfam" id="PF01974"/>
    </source>
</evidence>
<dbReference type="FunFam" id="3.40.1350.10:FF:000007">
    <property type="entry name" value="tRNA-splicing endonuclease subunit Sen2"/>
    <property type="match status" value="1"/>
</dbReference>
<keyword evidence="6" id="KW-0175">Coiled coil</keyword>
<sequence>MASSLDVNPEALPSPPGTIRPVTTPRPSLNEIYGLPIPLTIHPVPTFFPTNPLWLLQFAYNCVYQIFFSSSHPNPHLKGYFSLETRSVHITEESTTKILWQQGFFGKGSLSRSEPTWLNREMRKRGLLAKVTSEEITRKRREERKEFKKERAKKEREAIERRLKEEGKLPTNDAIKAQKDAKVLENGHANGIAVINENGGPETTLEDPLASADASVEGTRKRLGTDINGGLQSTQLGKRDAGAPNMAVRFSADFDLNQPSETEPAPPTLPHRSEVIENKEHLQLMLEEAFFLVYGLGVLDVVDPETHTTIPTPSLLRLFRHCSYFPPISTRILQPDDPFMLSYVVYHHFRSLGWVVRSGIKFGVDFLLYNRGPVFSHAEFAVVILPSYGHPHYSSSEVHKKETEAKEKRSWWWLHCVNRVQSQVKKSLLIVYVEVPPPPSYGDNESMKDQGTNDINALFKTYKVREVSLKRWIPNRTRD</sequence>
<protein>
    <recommendedName>
        <fullName evidence="4">tRNA-splicing endonuclease subunit Sen2</fullName>
        <ecNumber evidence="4">4.6.1.16</ecNumber>
    </recommendedName>
</protein>
<keyword evidence="10" id="KW-1185">Reference proteome</keyword>
<dbReference type="NCBIfam" id="TIGR00324">
    <property type="entry name" value="endA"/>
    <property type="match status" value="1"/>
</dbReference>
<dbReference type="InterPro" id="IPR011856">
    <property type="entry name" value="tRNA_endonuc-like_dom_sf"/>
</dbReference>
<dbReference type="PANTHER" id="PTHR21227:SF0">
    <property type="entry name" value="TRNA-SPLICING ENDONUCLEASE SUBUNIT SEN2"/>
    <property type="match status" value="1"/>
</dbReference>
<evidence type="ECO:0000313" key="10">
    <source>
        <dbReference type="Proteomes" id="UP000698800"/>
    </source>
</evidence>
<organism evidence="9 10">
    <name type="scientific">Glutinoglossum americanum</name>
    <dbReference type="NCBI Taxonomy" id="1670608"/>
    <lineage>
        <taxon>Eukaryota</taxon>
        <taxon>Fungi</taxon>
        <taxon>Dikarya</taxon>
        <taxon>Ascomycota</taxon>
        <taxon>Pezizomycotina</taxon>
        <taxon>Geoglossomycetes</taxon>
        <taxon>Geoglossales</taxon>
        <taxon>Geoglossaceae</taxon>
        <taxon>Glutinoglossum</taxon>
    </lineage>
</organism>
<dbReference type="GO" id="GO:0005737">
    <property type="term" value="C:cytoplasm"/>
    <property type="evidence" value="ECO:0007669"/>
    <property type="project" value="TreeGrafter"/>
</dbReference>
<dbReference type="AlphaFoldDB" id="A0A9P8L3N8"/>
<name>A0A9P8L3N8_9PEZI</name>
<dbReference type="PIRSF" id="PIRSF011789">
    <property type="entry name" value="tRNA_splic_SEN2"/>
    <property type="match status" value="1"/>
</dbReference>
<dbReference type="GO" id="GO:0000379">
    <property type="term" value="P:tRNA-type intron splice site recognition and cleavage"/>
    <property type="evidence" value="ECO:0007669"/>
    <property type="project" value="TreeGrafter"/>
</dbReference>
<dbReference type="Pfam" id="PF01974">
    <property type="entry name" value="tRNA_int_endo"/>
    <property type="match status" value="1"/>
</dbReference>
<evidence type="ECO:0000256" key="2">
    <source>
        <dbReference type="ARBA" id="ARBA00022694"/>
    </source>
</evidence>
<dbReference type="OrthoDB" id="10249562at2759"/>